<comment type="subcellular location">
    <subcellularLocation>
        <location evidence="8">Cell inner membrane</location>
        <topology evidence="8">Multi-pass membrane protein</topology>
    </subcellularLocation>
    <subcellularLocation>
        <location evidence="1">Cell membrane</location>
        <topology evidence="1">Multi-pass membrane protein</topology>
    </subcellularLocation>
</comment>
<evidence type="ECO:0000259" key="9">
    <source>
        <dbReference type="PROSITE" id="PS50850"/>
    </source>
</evidence>
<organism evidence="10 11">
    <name type="scientific">Acinetobacter puyangensis</name>
    <dbReference type="NCBI Taxonomy" id="1096779"/>
    <lineage>
        <taxon>Bacteria</taxon>
        <taxon>Pseudomonadati</taxon>
        <taxon>Pseudomonadota</taxon>
        <taxon>Gammaproteobacteria</taxon>
        <taxon>Moraxellales</taxon>
        <taxon>Moraxellaceae</taxon>
        <taxon>Acinetobacter</taxon>
    </lineage>
</organism>
<dbReference type="GO" id="GO:0042910">
    <property type="term" value="F:xenobiotic transmembrane transporter activity"/>
    <property type="evidence" value="ECO:0007669"/>
    <property type="project" value="InterPro"/>
</dbReference>
<name>A0A240E6V7_9GAMM</name>
<evidence type="ECO:0000313" key="10">
    <source>
        <dbReference type="EMBL" id="SNX44306.1"/>
    </source>
</evidence>
<dbReference type="Proteomes" id="UP000219042">
    <property type="component" value="Unassembled WGS sequence"/>
</dbReference>
<keyword evidence="3 8" id="KW-0813">Transport</keyword>
<keyword evidence="11" id="KW-1185">Reference proteome</keyword>
<dbReference type="CDD" id="cd17320">
    <property type="entry name" value="MFS_MdfA_MDR_like"/>
    <property type="match status" value="1"/>
</dbReference>
<evidence type="ECO:0000256" key="3">
    <source>
        <dbReference type="ARBA" id="ARBA00022448"/>
    </source>
</evidence>
<proteinExistence type="inferred from homology"/>
<feature type="transmembrane region" description="Helical" evidence="8">
    <location>
        <begin position="314"/>
        <end position="340"/>
    </location>
</feature>
<reference evidence="11" key="1">
    <citation type="submission" date="2016-09" db="EMBL/GenBank/DDBJ databases">
        <authorList>
            <person name="Varghese N."/>
            <person name="Submissions S."/>
        </authorList>
    </citation>
    <scope>NUCLEOTIDE SEQUENCE [LARGE SCALE GENOMIC DNA]</scope>
    <source>
        <strain evidence="11">ANC 4466</strain>
    </source>
</reference>
<dbReference type="FunFam" id="1.20.1720.10:FF:000005">
    <property type="entry name" value="Bcr/CflA family efflux transporter"/>
    <property type="match status" value="1"/>
</dbReference>
<feature type="transmembrane region" description="Helical" evidence="8">
    <location>
        <begin position="379"/>
        <end position="399"/>
    </location>
</feature>
<keyword evidence="8" id="KW-0997">Cell inner membrane</keyword>
<feature type="transmembrane region" description="Helical" evidence="8">
    <location>
        <begin position="174"/>
        <end position="192"/>
    </location>
</feature>
<evidence type="ECO:0000256" key="4">
    <source>
        <dbReference type="ARBA" id="ARBA00022475"/>
    </source>
</evidence>
<feature type="transmembrane region" description="Helical" evidence="8">
    <location>
        <begin position="143"/>
        <end position="162"/>
    </location>
</feature>
<dbReference type="GO" id="GO:1990961">
    <property type="term" value="P:xenobiotic detoxification by transmembrane export across the plasma membrane"/>
    <property type="evidence" value="ECO:0007669"/>
    <property type="project" value="InterPro"/>
</dbReference>
<keyword evidence="4" id="KW-1003">Cell membrane</keyword>
<dbReference type="GO" id="GO:0005886">
    <property type="term" value="C:plasma membrane"/>
    <property type="evidence" value="ECO:0007669"/>
    <property type="project" value="UniProtKB-SubCell"/>
</dbReference>
<keyword evidence="7 8" id="KW-0472">Membrane</keyword>
<feature type="transmembrane region" description="Helical" evidence="8">
    <location>
        <begin position="352"/>
        <end position="373"/>
    </location>
</feature>
<keyword evidence="6 8" id="KW-1133">Transmembrane helix</keyword>
<sequence length="406" mass="44650">MPVSPTHSQNPDTTLKTSSWFFMGILGALMAFTSLSTDIYLPAMPQMAHELNGNVELTVTGFLAGFALAQLIWGPMSDRIGRKIPLFIGMILFVIGSIGCALSQSIEQIVFWRVFQAFGACTGPMLGRAMIRDLYGRTQAAQMLSTLMVIMAIAPIAGPLLGGQIIKFSTWHSIFWLLASIGGVMFLTLFFLPETHPVEKRTKASVMNTFANYRRLLGNWQFMRYTLCVTFFYVAAFTFIVGSPFVYISFYGVDAQHYGWLFALNIVGVMGLSFINRNLVKRFSLDHLLKCTTAIATVALITLCILFYEQVGGIYSIIAMVFIFFSMNGMIAANSTAAALDGVPEMAGSASALIGCLQYGSGIISSLLLAWLITDTPMTMIVIMAIFTVLSAFTVFIPYHKLRSTH</sequence>
<evidence type="ECO:0000256" key="1">
    <source>
        <dbReference type="ARBA" id="ARBA00004651"/>
    </source>
</evidence>
<feature type="transmembrane region" description="Helical" evidence="8">
    <location>
        <begin position="20"/>
        <end position="43"/>
    </location>
</feature>
<keyword evidence="5 8" id="KW-0812">Transmembrane</keyword>
<dbReference type="PANTHER" id="PTHR23502:SF132">
    <property type="entry name" value="POLYAMINE TRANSPORTER 2-RELATED"/>
    <property type="match status" value="1"/>
</dbReference>
<dbReference type="NCBIfam" id="TIGR00710">
    <property type="entry name" value="efflux_Bcr_CflA"/>
    <property type="match status" value="1"/>
</dbReference>
<feature type="domain" description="Major facilitator superfamily (MFS) profile" evidence="9">
    <location>
        <begin position="1"/>
        <end position="403"/>
    </location>
</feature>
<dbReference type="InterPro" id="IPR036259">
    <property type="entry name" value="MFS_trans_sf"/>
</dbReference>
<feature type="transmembrane region" description="Helical" evidence="8">
    <location>
        <begin position="257"/>
        <end position="275"/>
    </location>
</feature>
<dbReference type="InterPro" id="IPR020846">
    <property type="entry name" value="MFS_dom"/>
</dbReference>
<dbReference type="Pfam" id="PF07690">
    <property type="entry name" value="MFS_1"/>
    <property type="match status" value="1"/>
</dbReference>
<evidence type="ECO:0000256" key="5">
    <source>
        <dbReference type="ARBA" id="ARBA00022692"/>
    </source>
</evidence>
<comment type="similarity">
    <text evidence="2 8">Belongs to the major facilitator superfamily. Bcr/CmlA family.</text>
</comment>
<dbReference type="EMBL" id="OANT01000003">
    <property type="protein sequence ID" value="SNX44306.1"/>
    <property type="molecule type" value="Genomic_DNA"/>
</dbReference>
<dbReference type="GO" id="GO:0015385">
    <property type="term" value="F:sodium:proton antiporter activity"/>
    <property type="evidence" value="ECO:0007669"/>
    <property type="project" value="TreeGrafter"/>
</dbReference>
<dbReference type="SUPFAM" id="SSF103473">
    <property type="entry name" value="MFS general substrate transporter"/>
    <property type="match status" value="1"/>
</dbReference>
<feature type="transmembrane region" description="Helical" evidence="8">
    <location>
        <begin position="86"/>
        <end position="104"/>
    </location>
</feature>
<evidence type="ECO:0000256" key="7">
    <source>
        <dbReference type="ARBA" id="ARBA00023136"/>
    </source>
</evidence>
<accession>A0A240E6V7</accession>
<evidence type="ECO:0000256" key="8">
    <source>
        <dbReference type="RuleBase" id="RU365088"/>
    </source>
</evidence>
<dbReference type="PROSITE" id="PS50850">
    <property type="entry name" value="MFS"/>
    <property type="match status" value="1"/>
</dbReference>
<gene>
    <name evidence="10" type="ORF">SAMN05421731_10340</name>
</gene>
<evidence type="ECO:0000313" key="11">
    <source>
        <dbReference type="Proteomes" id="UP000219042"/>
    </source>
</evidence>
<evidence type="ECO:0000256" key="2">
    <source>
        <dbReference type="ARBA" id="ARBA00006236"/>
    </source>
</evidence>
<dbReference type="PANTHER" id="PTHR23502">
    <property type="entry name" value="MAJOR FACILITATOR SUPERFAMILY"/>
    <property type="match status" value="1"/>
</dbReference>
<dbReference type="Gene3D" id="1.20.1720.10">
    <property type="entry name" value="Multidrug resistance protein D"/>
    <property type="match status" value="1"/>
</dbReference>
<protein>
    <recommendedName>
        <fullName evidence="8">Bcr/CflA family efflux transporter</fullName>
    </recommendedName>
</protein>
<dbReference type="InterPro" id="IPR011701">
    <property type="entry name" value="MFS"/>
</dbReference>
<feature type="transmembrane region" description="Helical" evidence="8">
    <location>
        <begin position="225"/>
        <end position="251"/>
    </location>
</feature>
<dbReference type="AlphaFoldDB" id="A0A240E6V7"/>
<feature type="transmembrane region" description="Helical" evidence="8">
    <location>
        <begin position="110"/>
        <end position="131"/>
    </location>
</feature>
<dbReference type="RefSeq" id="WP_171294001.1">
    <property type="nucleotide sequence ID" value="NZ_BAABHT010000001.1"/>
</dbReference>
<feature type="transmembrane region" description="Helical" evidence="8">
    <location>
        <begin position="287"/>
        <end position="308"/>
    </location>
</feature>
<evidence type="ECO:0000256" key="6">
    <source>
        <dbReference type="ARBA" id="ARBA00022989"/>
    </source>
</evidence>
<dbReference type="InterPro" id="IPR004812">
    <property type="entry name" value="Efflux_drug-R_Bcr/CmlA"/>
</dbReference>
<feature type="transmembrane region" description="Helical" evidence="8">
    <location>
        <begin position="55"/>
        <end position="74"/>
    </location>
</feature>